<feature type="transmembrane region" description="Helical" evidence="2">
    <location>
        <begin position="610"/>
        <end position="632"/>
    </location>
</feature>
<evidence type="ECO:0000256" key="1">
    <source>
        <dbReference type="SAM" id="MobiDB-lite"/>
    </source>
</evidence>
<gene>
    <name evidence="4" type="ORF">FB559_8149</name>
</gene>
<keyword evidence="2" id="KW-1133">Transmembrane helix</keyword>
<proteinExistence type="predicted"/>
<dbReference type="Pfam" id="PF00656">
    <property type="entry name" value="Peptidase_C14"/>
    <property type="match status" value="1"/>
</dbReference>
<feature type="compositionally biased region" description="Basic and acidic residues" evidence="1">
    <location>
        <begin position="254"/>
        <end position="266"/>
    </location>
</feature>
<organism evidence="4 5">
    <name type="scientific">Actinoallomurus bryophytorum</name>
    <dbReference type="NCBI Taxonomy" id="1490222"/>
    <lineage>
        <taxon>Bacteria</taxon>
        <taxon>Bacillati</taxon>
        <taxon>Actinomycetota</taxon>
        <taxon>Actinomycetes</taxon>
        <taxon>Streptosporangiales</taxon>
        <taxon>Thermomonosporaceae</taxon>
        <taxon>Actinoallomurus</taxon>
    </lineage>
</organism>
<comment type="caution">
    <text evidence="4">The sequence shown here is derived from an EMBL/GenBank/DDBJ whole genome shotgun (WGS) entry which is preliminary data.</text>
</comment>
<feature type="transmembrane region" description="Helical" evidence="2">
    <location>
        <begin position="325"/>
        <end position="346"/>
    </location>
</feature>
<evidence type="ECO:0000256" key="2">
    <source>
        <dbReference type="SAM" id="Phobius"/>
    </source>
</evidence>
<keyword evidence="2" id="KW-0472">Membrane</keyword>
<evidence type="ECO:0000259" key="3">
    <source>
        <dbReference type="Pfam" id="PF00656"/>
    </source>
</evidence>
<dbReference type="GO" id="GO:0004197">
    <property type="term" value="F:cysteine-type endopeptidase activity"/>
    <property type="evidence" value="ECO:0007669"/>
    <property type="project" value="InterPro"/>
</dbReference>
<feature type="transmembrane region" description="Helical" evidence="2">
    <location>
        <begin position="579"/>
        <end position="604"/>
    </location>
</feature>
<feature type="domain" description="Peptidase C14 caspase" evidence="3">
    <location>
        <begin position="10"/>
        <end position="221"/>
    </location>
</feature>
<name>A0A543C175_9ACTN</name>
<keyword evidence="2" id="KW-0812">Transmembrane</keyword>
<dbReference type="GO" id="GO:0006508">
    <property type="term" value="P:proteolysis"/>
    <property type="evidence" value="ECO:0007669"/>
    <property type="project" value="InterPro"/>
</dbReference>
<sequence>MALPDPDRSRVVLIGTTVYRDKKLPDLPSVARSLNDLAEVLTDPVAGIVPERNCTVLLNEGDLRELGRELVRTVSEAEDLLVVYYAGHGLVGGKRHELYLALSDSEWEAPGFNSLEYEKLRGAVLDSPAANKVVILDCCFSGRALDGLMADPATAVLGQLDVQGTYVLTSAQRDQVALALPGEEHTAFSGRLIRLLREGVAGDPELLSVESLYLRLRSLMKAAGLPLPEKHATRTAEHIVLGRNRAFTVTPPDRPPDPEVTESREADADERASLAWDAFRPDRGNAEGACTTFAAYKRLYVLLACLVGALSFVAAAFTATSNGAVVLRVALGIVTIFLAVAAFGFVGRARSPVRLEIGAQGIQLFARSGTTWLPWNAVDSVAVRRVGGARHVVASLREAEMFPDLDTFGGGPRFMRGGDALDICSIDVLRASRHEVVRALLTYGGDRFKASAAGPPRPPIDMSADRWDDVLTVAARVENDRRQRPVDRRFTLHHQAAMARDTLARALHEAADGGPVAPHVTPWVWTTASGGRPLTRHGHETGVELRLSYYSRPPAAAGPLAGPTPPPALPVNPKRPGRLVWRVVLAVGCAFSGLMTIGAVGATVTRGFPSVWGAIVGNVLFESMLVGSVLLFGRELGLFKRK</sequence>
<evidence type="ECO:0000313" key="5">
    <source>
        <dbReference type="Proteomes" id="UP000316096"/>
    </source>
</evidence>
<reference evidence="4 5" key="1">
    <citation type="submission" date="2019-06" db="EMBL/GenBank/DDBJ databases">
        <title>Sequencing the genomes of 1000 actinobacteria strains.</title>
        <authorList>
            <person name="Klenk H.-P."/>
        </authorList>
    </citation>
    <scope>NUCLEOTIDE SEQUENCE [LARGE SCALE GENOMIC DNA]</scope>
    <source>
        <strain evidence="4 5">DSM 102200</strain>
    </source>
</reference>
<dbReference type="RefSeq" id="WP_185792700.1">
    <property type="nucleotide sequence ID" value="NZ_VFOZ01000002.1"/>
</dbReference>
<dbReference type="SUPFAM" id="SSF52129">
    <property type="entry name" value="Caspase-like"/>
    <property type="match status" value="1"/>
</dbReference>
<dbReference type="Gene3D" id="3.40.50.1460">
    <property type="match status" value="1"/>
</dbReference>
<dbReference type="AlphaFoldDB" id="A0A543C175"/>
<dbReference type="InterPro" id="IPR029030">
    <property type="entry name" value="Caspase-like_dom_sf"/>
</dbReference>
<dbReference type="EMBL" id="VFOZ01000002">
    <property type="protein sequence ID" value="TQL90835.1"/>
    <property type="molecule type" value="Genomic_DNA"/>
</dbReference>
<keyword evidence="5" id="KW-1185">Reference proteome</keyword>
<dbReference type="Proteomes" id="UP000316096">
    <property type="component" value="Unassembled WGS sequence"/>
</dbReference>
<accession>A0A543C175</accession>
<evidence type="ECO:0000313" key="4">
    <source>
        <dbReference type="EMBL" id="TQL90835.1"/>
    </source>
</evidence>
<dbReference type="NCBIfam" id="NF047832">
    <property type="entry name" value="caspase_w_EACC1"/>
    <property type="match status" value="1"/>
</dbReference>
<feature type="region of interest" description="Disordered" evidence="1">
    <location>
        <begin position="247"/>
        <end position="266"/>
    </location>
</feature>
<feature type="transmembrane region" description="Helical" evidence="2">
    <location>
        <begin position="299"/>
        <end position="319"/>
    </location>
</feature>
<dbReference type="InterPro" id="IPR011600">
    <property type="entry name" value="Pept_C14_caspase"/>
</dbReference>
<protein>
    <submittedName>
        <fullName evidence="4">Caspase domain-containing protein</fullName>
    </submittedName>
</protein>